<dbReference type="RefSeq" id="XP_041157844.1">
    <property type="nucleotide sequence ID" value="XM_041303473.1"/>
</dbReference>
<dbReference type="AlphaFoldDB" id="A0A9P7AJU9"/>
<protein>
    <submittedName>
        <fullName evidence="3">Uncharacterized protein</fullName>
    </submittedName>
</protein>
<accession>A0A9P7AJU9</accession>
<evidence type="ECO:0000313" key="4">
    <source>
        <dbReference type="Proteomes" id="UP000719766"/>
    </source>
</evidence>
<keyword evidence="4" id="KW-1185">Reference proteome</keyword>
<dbReference type="EMBL" id="JABBWE010000051">
    <property type="protein sequence ID" value="KAG1790348.1"/>
    <property type="molecule type" value="Genomic_DNA"/>
</dbReference>
<proteinExistence type="predicted"/>
<dbReference type="OrthoDB" id="2707830at2759"/>
<reference evidence="3" key="1">
    <citation type="journal article" date="2020" name="New Phytol.">
        <title>Comparative genomics reveals dynamic genome evolution in host specialist ectomycorrhizal fungi.</title>
        <authorList>
            <person name="Lofgren L.A."/>
            <person name="Nguyen N.H."/>
            <person name="Vilgalys R."/>
            <person name="Ruytinx J."/>
            <person name="Liao H.L."/>
            <person name="Branco S."/>
            <person name="Kuo A."/>
            <person name="LaButti K."/>
            <person name="Lipzen A."/>
            <person name="Andreopoulos W."/>
            <person name="Pangilinan J."/>
            <person name="Riley R."/>
            <person name="Hundley H."/>
            <person name="Na H."/>
            <person name="Barry K."/>
            <person name="Grigoriev I.V."/>
            <person name="Stajich J.E."/>
            <person name="Kennedy P.G."/>
        </authorList>
    </citation>
    <scope>NUCLEOTIDE SEQUENCE</scope>
    <source>
        <strain evidence="3">S12</strain>
    </source>
</reference>
<evidence type="ECO:0000313" key="2">
    <source>
        <dbReference type="EMBL" id="KAG1790348.1"/>
    </source>
</evidence>
<sequence length="72" mass="7515">MRCVCSPFLSPLLFPSSSRPLFIFSILVSSASVRATPALAGVCWVFAHGAGGIGCAKREDAEGSERALNLST</sequence>
<gene>
    <name evidence="3" type="ORF">HD556DRAFT_1387937</name>
    <name evidence="2" type="ORF">HD556DRAFT_1392846</name>
    <name evidence="1" type="ORF">HD556DRAFT_1420069</name>
</gene>
<dbReference type="EMBL" id="JABBWE010000103">
    <property type="protein sequence ID" value="KAG1785821.1"/>
    <property type="molecule type" value="Genomic_DNA"/>
</dbReference>
<dbReference type="EMBL" id="JABBWE010000046">
    <property type="protein sequence ID" value="KAG1790916.1"/>
    <property type="molecule type" value="Genomic_DNA"/>
</dbReference>
<comment type="caution">
    <text evidence="3">The sequence shown here is derived from an EMBL/GenBank/DDBJ whole genome shotgun (WGS) entry which is preliminary data.</text>
</comment>
<evidence type="ECO:0000313" key="1">
    <source>
        <dbReference type="EMBL" id="KAG1785821.1"/>
    </source>
</evidence>
<evidence type="ECO:0000313" key="3">
    <source>
        <dbReference type="EMBL" id="KAG1790916.1"/>
    </source>
</evidence>
<dbReference type="Proteomes" id="UP000719766">
    <property type="component" value="Unassembled WGS sequence"/>
</dbReference>
<organism evidence="3 4">
    <name type="scientific">Suillus plorans</name>
    <dbReference type="NCBI Taxonomy" id="116603"/>
    <lineage>
        <taxon>Eukaryota</taxon>
        <taxon>Fungi</taxon>
        <taxon>Dikarya</taxon>
        <taxon>Basidiomycota</taxon>
        <taxon>Agaricomycotina</taxon>
        <taxon>Agaricomycetes</taxon>
        <taxon>Agaricomycetidae</taxon>
        <taxon>Boletales</taxon>
        <taxon>Suillineae</taxon>
        <taxon>Suillaceae</taxon>
        <taxon>Suillus</taxon>
    </lineage>
</organism>
<dbReference type="GeneID" id="64597237"/>
<name>A0A9P7AJU9_9AGAM</name>